<dbReference type="InParanoid" id="G0N2Z8"/>
<name>G0N2Z8_CAEBE</name>
<dbReference type="EMBL" id="GL379832">
    <property type="protein sequence ID" value="EGT51196.1"/>
    <property type="molecule type" value="Genomic_DNA"/>
</dbReference>
<protein>
    <submittedName>
        <fullName evidence="1">Uncharacterized protein</fullName>
    </submittedName>
</protein>
<proteinExistence type="predicted"/>
<dbReference type="HOGENOM" id="CLU_2851755_0_0_1"/>
<keyword evidence="2" id="KW-1185">Reference proteome</keyword>
<accession>G0N2Z8</accession>
<organism evidence="2">
    <name type="scientific">Caenorhabditis brenneri</name>
    <name type="common">Nematode worm</name>
    <dbReference type="NCBI Taxonomy" id="135651"/>
    <lineage>
        <taxon>Eukaryota</taxon>
        <taxon>Metazoa</taxon>
        <taxon>Ecdysozoa</taxon>
        <taxon>Nematoda</taxon>
        <taxon>Chromadorea</taxon>
        <taxon>Rhabditida</taxon>
        <taxon>Rhabditina</taxon>
        <taxon>Rhabditomorpha</taxon>
        <taxon>Rhabditoidea</taxon>
        <taxon>Rhabditidae</taxon>
        <taxon>Peloderinae</taxon>
        <taxon>Caenorhabditis</taxon>
    </lineage>
</organism>
<reference evidence="2" key="1">
    <citation type="submission" date="2011-07" db="EMBL/GenBank/DDBJ databases">
        <authorList>
            <consortium name="Caenorhabditis brenneri Sequencing and Analysis Consortium"/>
            <person name="Wilson R.K."/>
        </authorList>
    </citation>
    <scope>NUCLEOTIDE SEQUENCE [LARGE SCALE GENOMIC DNA]</scope>
    <source>
        <strain evidence="2">PB2801</strain>
    </source>
</reference>
<gene>
    <name evidence="1" type="ORF">CAEBREN_11746</name>
</gene>
<evidence type="ECO:0000313" key="2">
    <source>
        <dbReference type="Proteomes" id="UP000008068"/>
    </source>
</evidence>
<dbReference type="Proteomes" id="UP000008068">
    <property type="component" value="Unassembled WGS sequence"/>
</dbReference>
<dbReference type="AlphaFoldDB" id="G0N2Z8"/>
<sequence length="65" mass="7687">MKTVYSESMQTKSIFPEKYKTLHTTWSKNQLKICKTDRVQDFRNFSKIAIFTKPTVSRSISLRDP</sequence>
<evidence type="ECO:0000313" key="1">
    <source>
        <dbReference type="EMBL" id="EGT51196.1"/>
    </source>
</evidence>